<feature type="domain" description="ParB-like N-terminal" evidence="2">
    <location>
        <begin position="33"/>
        <end position="133"/>
    </location>
</feature>
<keyword evidence="1" id="KW-0175">Coiled coil</keyword>
<reference evidence="3" key="1">
    <citation type="submission" date="2023-07" db="EMBL/GenBank/DDBJ databases">
        <title>Sorghum-associated microbial communities from plants grown in Nebraska, USA.</title>
        <authorList>
            <person name="Schachtman D."/>
        </authorList>
    </citation>
    <scope>NUCLEOTIDE SEQUENCE</scope>
    <source>
        <strain evidence="3">DS3754</strain>
    </source>
</reference>
<proteinExistence type="predicted"/>
<dbReference type="Proteomes" id="UP001242045">
    <property type="component" value="Unassembled WGS sequence"/>
</dbReference>
<comment type="caution">
    <text evidence="3">The sequence shown here is derived from an EMBL/GenBank/DDBJ whole genome shotgun (WGS) entry which is preliminary data.</text>
</comment>
<protein>
    <submittedName>
        <fullName evidence="3">ParB family chromosome partitioning protein</fullName>
    </submittedName>
</protein>
<dbReference type="SUPFAM" id="SSF110849">
    <property type="entry name" value="ParB/Sulfiredoxin"/>
    <property type="match status" value="1"/>
</dbReference>
<dbReference type="Pfam" id="PF02195">
    <property type="entry name" value="ParB_N"/>
    <property type="match status" value="1"/>
</dbReference>
<dbReference type="AlphaFoldDB" id="A0AAW8DBQ1"/>
<evidence type="ECO:0000313" key="3">
    <source>
        <dbReference type="EMBL" id="MDP9897417.1"/>
    </source>
</evidence>
<dbReference type="GO" id="GO:0005694">
    <property type="term" value="C:chromosome"/>
    <property type="evidence" value="ECO:0007669"/>
    <property type="project" value="TreeGrafter"/>
</dbReference>
<dbReference type="Pfam" id="PF17762">
    <property type="entry name" value="HTH_ParB"/>
    <property type="match status" value="1"/>
</dbReference>
<evidence type="ECO:0000313" key="4">
    <source>
        <dbReference type="Proteomes" id="UP001242045"/>
    </source>
</evidence>
<dbReference type="InterPro" id="IPR036086">
    <property type="entry name" value="ParB/Sulfiredoxin_sf"/>
</dbReference>
<dbReference type="InterPro" id="IPR050336">
    <property type="entry name" value="Chromosome_partition/occlusion"/>
</dbReference>
<dbReference type="SMART" id="SM00470">
    <property type="entry name" value="ParB"/>
    <property type="match status" value="1"/>
</dbReference>
<dbReference type="PANTHER" id="PTHR33375">
    <property type="entry name" value="CHROMOSOME-PARTITIONING PROTEIN PARB-RELATED"/>
    <property type="match status" value="1"/>
</dbReference>
<evidence type="ECO:0000259" key="2">
    <source>
        <dbReference type="SMART" id="SM00470"/>
    </source>
</evidence>
<feature type="coiled-coil region" evidence="1">
    <location>
        <begin position="333"/>
        <end position="360"/>
    </location>
</feature>
<name>A0AAW8DBQ1_9BURK</name>
<dbReference type="InterPro" id="IPR041468">
    <property type="entry name" value="HTH_ParB/Spo0J"/>
</dbReference>
<dbReference type="InterPro" id="IPR003115">
    <property type="entry name" value="ParB_N"/>
</dbReference>
<gene>
    <name evidence="3" type="ORF">J2W31_006561</name>
</gene>
<accession>A0AAW8DBQ1</accession>
<dbReference type="GO" id="GO:0007059">
    <property type="term" value="P:chromosome segregation"/>
    <property type="evidence" value="ECO:0007669"/>
    <property type="project" value="TreeGrafter"/>
</dbReference>
<dbReference type="RefSeq" id="WP_307687350.1">
    <property type="nucleotide sequence ID" value="NZ_JAUSRD010000027.1"/>
</dbReference>
<sequence>MQAFEILSVEGSDDMVAVEGREFSLAADKGVAIAVPFALLFKSEDNVRTKKNAVSIPELAAMIKAEGLINPLCVVAEKVDDKLTGRFGVIAGGRRLAALAYLIEHGEMSPDAVIDCKEYSPDRAVRVSSIENAGQETMHASDQIMQFKKLVDAGLTAAEIAAHHGVSIPTVERRLKLANLAPAIMELFQEDKVGLDQLKALALASDHARQVEVWENLARTGRTSAYHIRAALVEGEVRADERTAVFIGLEAYEAAGGTVRRDLFGTERDVYLQDRPLLEKMVQERLDARADELRADGWKWVEVMESFGYSEKSRFGTVYPTRTKPEGAEAKAIETLDAMIQALRKRFDELESAAAADDEQALDEQDELEAQIELIGDLRATCASHFVQWPVKLLQRAGVVVTLTDAGTVAVHSGLVRPEDMPKAKGSAKVKGGATADGAAKSEYSKALMRDMTAHRTGAVAAALTSNPKVALVALLHKMIQSADRPHISSPVSISVTRTIGRVQSHASDFDAAPAAVVLNTVESSWDARLPKEPAELFRYLLTLEVSELNALLALHIAQSYDVITEDHEMRSQRFAVGDAIEQALNLNMKEWWTPTAGQYLSQVSKAQIAEAVTEACGVNEALPLEKMKKSEAVAAAAAKLDGKGWLPPVLRARAIKSVEVDVEAEDEEQE</sequence>
<organism evidence="3 4">
    <name type="scientific">Variovorax boronicumulans</name>
    <dbReference type="NCBI Taxonomy" id="436515"/>
    <lineage>
        <taxon>Bacteria</taxon>
        <taxon>Pseudomonadati</taxon>
        <taxon>Pseudomonadota</taxon>
        <taxon>Betaproteobacteria</taxon>
        <taxon>Burkholderiales</taxon>
        <taxon>Comamonadaceae</taxon>
        <taxon>Variovorax</taxon>
    </lineage>
</organism>
<dbReference type="Gene3D" id="1.10.10.2830">
    <property type="match status" value="1"/>
</dbReference>
<dbReference type="EMBL" id="JAUSRD010000027">
    <property type="protein sequence ID" value="MDP9897417.1"/>
    <property type="molecule type" value="Genomic_DNA"/>
</dbReference>
<dbReference type="SUPFAM" id="SSF109709">
    <property type="entry name" value="KorB DNA-binding domain-like"/>
    <property type="match status" value="1"/>
</dbReference>
<dbReference type="Gene3D" id="3.90.1530.30">
    <property type="match status" value="1"/>
</dbReference>
<dbReference type="CDD" id="cd16406">
    <property type="entry name" value="ParB_N_like"/>
    <property type="match status" value="1"/>
</dbReference>
<dbReference type="PANTHER" id="PTHR33375:SF7">
    <property type="entry name" value="CHROMOSOME 2-PARTITIONING PROTEIN PARB-RELATED"/>
    <property type="match status" value="1"/>
</dbReference>
<evidence type="ECO:0000256" key="1">
    <source>
        <dbReference type="SAM" id="Coils"/>
    </source>
</evidence>